<dbReference type="Proteomes" id="UP000000311">
    <property type="component" value="Unassembled WGS sequence"/>
</dbReference>
<dbReference type="AlphaFoldDB" id="E2A977"/>
<dbReference type="InParanoid" id="E2A977"/>
<sequence length="89" mass="9118">MWCSSATIPILAVVIVSGVCYRGSSSSAFSTSASERVAAQSFHLEGHVAVVAVVSVIAVVAVSTHARAIAPSTCRVLDACPCRPRLFAG</sequence>
<proteinExistence type="predicted"/>
<keyword evidence="1" id="KW-0472">Membrane</keyword>
<accession>E2A977</accession>
<keyword evidence="3" id="KW-1185">Reference proteome</keyword>
<keyword evidence="1" id="KW-1133">Transmembrane helix</keyword>
<evidence type="ECO:0000313" key="3">
    <source>
        <dbReference type="Proteomes" id="UP000000311"/>
    </source>
</evidence>
<dbReference type="EMBL" id="GL437711">
    <property type="protein sequence ID" value="EFN70062.1"/>
    <property type="molecule type" value="Genomic_DNA"/>
</dbReference>
<feature type="transmembrane region" description="Helical" evidence="1">
    <location>
        <begin position="42"/>
        <end position="62"/>
    </location>
</feature>
<organism evidence="3">
    <name type="scientific">Camponotus floridanus</name>
    <name type="common">Florida carpenter ant</name>
    <dbReference type="NCBI Taxonomy" id="104421"/>
    <lineage>
        <taxon>Eukaryota</taxon>
        <taxon>Metazoa</taxon>
        <taxon>Ecdysozoa</taxon>
        <taxon>Arthropoda</taxon>
        <taxon>Hexapoda</taxon>
        <taxon>Insecta</taxon>
        <taxon>Pterygota</taxon>
        <taxon>Neoptera</taxon>
        <taxon>Endopterygota</taxon>
        <taxon>Hymenoptera</taxon>
        <taxon>Apocrita</taxon>
        <taxon>Aculeata</taxon>
        <taxon>Formicoidea</taxon>
        <taxon>Formicidae</taxon>
        <taxon>Formicinae</taxon>
        <taxon>Camponotus</taxon>
    </lineage>
</organism>
<gene>
    <name evidence="2" type="ORF">EAG_14743</name>
</gene>
<reference evidence="2 3" key="1">
    <citation type="journal article" date="2010" name="Science">
        <title>Genomic comparison of the ants Camponotus floridanus and Harpegnathos saltator.</title>
        <authorList>
            <person name="Bonasio R."/>
            <person name="Zhang G."/>
            <person name="Ye C."/>
            <person name="Mutti N.S."/>
            <person name="Fang X."/>
            <person name="Qin N."/>
            <person name="Donahue G."/>
            <person name="Yang P."/>
            <person name="Li Q."/>
            <person name="Li C."/>
            <person name="Zhang P."/>
            <person name="Huang Z."/>
            <person name="Berger S.L."/>
            <person name="Reinberg D."/>
            <person name="Wang J."/>
            <person name="Liebig J."/>
        </authorList>
    </citation>
    <scope>NUCLEOTIDE SEQUENCE [LARGE SCALE GENOMIC DNA]</scope>
    <source>
        <strain evidence="3">C129</strain>
    </source>
</reference>
<evidence type="ECO:0000256" key="1">
    <source>
        <dbReference type="SAM" id="Phobius"/>
    </source>
</evidence>
<name>E2A977_CAMFO</name>
<evidence type="ECO:0000313" key="2">
    <source>
        <dbReference type="EMBL" id="EFN70062.1"/>
    </source>
</evidence>
<protein>
    <submittedName>
        <fullName evidence="2">Uncharacterized protein</fullName>
    </submittedName>
</protein>
<keyword evidence="1" id="KW-0812">Transmembrane</keyword>